<dbReference type="SUPFAM" id="SSF48452">
    <property type="entry name" value="TPR-like"/>
    <property type="match status" value="2"/>
</dbReference>
<dbReference type="InterPro" id="IPR005158">
    <property type="entry name" value="BTAD"/>
</dbReference>
<accession>A0ABW0BPX1</accession>
<dbReference type="SMART" id="SM01043">
    <property type="entry name" value="BTAD"/>
    <property type="match status" value="1"/>
</dbReference>
<feature type="domain" description="Bacterial transcriptional activator" evidence="1">
    <location>
        <begin position="105"/>
        <end position="240"/>
    </location>
</feature>
<dbReference type="Pfam" id="PF13374">
    <property type="entry name" value="TPR_10"/>
    <property type="match status" value="1"/>
</dbReference>
<gene>
    <name evidence="2" type="ORF">ACFPGP_22480</name>
</gene>
<organism evidence="2 3">
    <name type="scientific">Nocardioides taihuensis</name>
    <dbReference type="NCBI Taxonomy" id="1835606"/>
    <lineage>
        <taxon>Bacteria</taxon>
        <taxon>Bacillati</taxon>
        <taxon>Actinomycetota</taxon>
        <taxon>Actinomycetes</taxon>
        <taxon>Propionibacteriales</taxon>
        <taxon>Nocardioidaceae</taxon>
        <taxon>Nocardioides</taxon>
    </lineage>
</organism>
<keyword evidence="3" id="KW-1185">Reference proteome</keyword>
<dbReference type="EMBL" id="JBHSKD010000028">
    <property type="protein sequence ID" value="MFC5179459.1"/>
    <property type="molecule type" value="Genomic_DNA"/>
</dbReference>
<evidence type="ECO:0000259" key="1">
    <source>
        <dbReference type="SMART" id="SM01043"/>
    </source>
</evidence>
<dbReference type="RefSeq" id="WP_378593657.1">
    <property type="nucleotide sequence ID" value="NZ_JBHSKD010000028.1"/>
</dbReference>
<dbReference type="InterPro" id="IPR011990">
    <property type="entry name" value="TPR-like_helical_dom_sf"/>
</dbReference>
<proteinExistence type="predicted"/>
<sequence length="617" mass="65449">MGHEREPGRDDVSLVVQLLGQPAITRDGDEAYQPRSRKTWCVLAYLLLCQRPPTRAQLSSLLFSGADDPARALRWSLTEIRRALGPGATVDGDPVVLRLPDHAVVDASLLTRGAWLEAVDLPGLGLDLLEGTSVRDAPGYDAWLLAQQSHLRAAGEAVLHEAALGSMAVCQLDTALRHATRLVTLDPLDEGHQALLIRLYRMTGDDDAAARQLASVRELFDRELGVEPGDVVERAGRAGRQDSATAADTASVDALLEAGSAAISAGAHDAGMAALTAAVAQADATGDAVRRVAARVALAETCIHALRGLDEEGLPRLFEADRIAHDHGLRQGVADARSELGYVDFLRGRYDRAERWLGEALVYAGGAVAPTARALAYLGSVVSDQADYPRAVGLLAESVALAEEAGEPRRAAYALSMLGRVAMLRGDTAEAATQLDRSIAVAEADRWLALLPWPQALRGELHLLAGDRDAGAAMIEQAFARACQLGDPCWEGTATRARALVAEDAGDADEAFRLLGEARVRANRLADPYVWLDGHLLDTLCTLGRRHGHPDTRAWAEALRGVAARGGMRELVVRCALHRAALGEPGEADAAAVIAAEIDNPVLARLVEAALPVGGTT</sequence>
<dbReference type="InterPro" id="IPR019734">
    <property type="entry name" value="TPR_rpt"/>
</dbReference>
<dbReference type="Proteomes" id="UP001596087">
    <property type="component" value="Unassembled WGS sequence"/>
</dbReference>
<dbReference type="InterPro" id="IPR051677">
    <property type="entry name" value="AfsR-DnrI-RedD_regulator"/>
</dbReference>
<dbReference type="PANTHER" id="PTHR35807">
    <property type="entry name" value="TRANSCRIPTIONAL REGULATOR REDD-RELATED"/>
    <property type="match status" value="1"/>
</dbReference>
<dbReference type="Gene3D" id="1.10.10.10">
    <property type="entry name" value="Winged helix-like DNA-binding domain superfamily/Winged helix DNA-binding domain"/>
    <property type="match status" value="1"/>
</dbReference>
<evidence type="ECO:0000313" key="3">
    <source>
        <dbReference type="Proteomes" id="UP001596087"/>
    </source>
</evidence>
<dbReference type="Pfam" id="PF03704">
    <property type="entry name" value="BTAD"/>
    <property type="match status" value="1"/>
</dbReference>
<comment type="caution">
    <text evidence="2">The sequence shown here is derived from an EMBL/GenBank/DDBJ whole genome shotgun (WGS) entry which is preliminary data.</text>
</comment>
<dbReference type="Gene3D" id="1.25.40.10">
    <property type="entry name" value="Tetratricopeptide repeat domain"/>
    <property type="match status" value="2"/>
</dbReference>
<evidence type="ECO:0000313" key="2">
    <source>
        <dbReference type="EMBL" id="MFC5179459.1"/>
    </source>
</evidence>
<dbReference type="SMART" id="SM00028">
    <property type="entry name" value="TPR"/>
    <property type="match status" value="3"/>
</dbReference>
<dbReference type="InterPro" id="IPR036388">
    <property type="entry name" value="WH-like_DNA-bd_sf"/>
</dbReference>
<dbReference type="PANTHER" id="PTHR35807:SF3">
    <property type="entry name" value="BLL5740 PROTEIN"/>
    <property type="match status" value="1"/>
</dbReference>
<protein>
    <submittedName>
        <fullName evidence="2">BTAD domain-containing putative transcriptional regulator</fullName>
    </submittedName>
</protein>
<name>A0ABW0BPX1_9ACTN</name>
<reference evidence="3" key="1">
    <citation type="journal article" date="2019" name="Int. J. Syst. Evol. Microbiol.">
        <title>The Global Catalogue of Microorganisms (GCM) 10K type strain sequencing project: providing services to taxonomists for standard genome sequencing and annotation.</title>
        <authorList>
            <consortium name="The Broad Institute Genomics Platform"/>
            <consortium name="The Broad Institute Genome Sequencing Center for Infectious Disease"/>
            <person name="Wu L."/>
            <person name="Ma J."/>
        </authorList>
    </citation>
    <scope>NUCLEOTIDE SEQUENCE [LARGE SCALE GENOMIC DNA]</scope>
    <source>
        <strain evidence="3">DFY41</strain>
    </source>
</reference>